<organism evidence="1 2">
    <name type="scientific">Nepenthes gracilis</name>
    <name type="common">Slender pitcher plant</name>
    <dbReference type="NCBI Taxonomy" id="150966"/>
    <lineage>
        <taxon>Eukaryota</taxon>
        <taxon>Viridiplantae</taxon>
        <taxon>Streptophyta</taxon>
        <taxon>Embryophyta</taxon>
        <taxon>Tracheophyta</taxon>
        <taxon>Spermatophyta</taxon>
        <taxon>Magnoliopsida</taxon>
        <taxon>eudicotyledons</taxon>
        <taxon>Gunneridae</taxon>
        <taxon>Pentapetalae</taxon>
        <taxon>Caryophyllales</taxon>
        <taxon>Nepenthaceae</taxon>
        <taxon>Nepenthes</taxon>
    </lineage>
</organism>
<dbReference type="Proteomes" id="UP001279734">
    <property type="component" value="Unassembled WGS sequence"/>
</dbReference>
<sequence length="178" mass="19277">MATNKRRQFVIVSQDKLTGIGNLIKLLPTGSQSSCSSSSAQCSATTATATPATRSSRRHSSPLRLLLRLRHLHRQLPGSDGRVPLRDCYHEGASGRLLRLQGCRTFQIQAPVWGLRPCSLRCDLVLFGPLNCLFPALVTSEKTLLMVLPPAIGQSPAFLDVPSTRQGIGYPPTTSDVS</sequence>
<accession>A0AAD3SCX7</accession>
<protein>
    <submittedName>
        <fullName evidence="1">Uncharacterized protein</fullName>
    </submittedName>
</protein>
<gene>
    <name evidence="1" type="ORF">Nepgr_010182</name>
</gene>
<keyword evidence="2" id="KW-1185">Reference proteome</keyword>
<evidence type="ECO:0000313" key="1">
    <source>
        <dbReference type="EMBL" id="GMH08342.1"/>
    </source>
</evidence>
<comment type="caution">
    <text evidence="1">The sequence shown here is derived from an EMBL/GenBank/DDBJ whole genome shotgun (WGS) entry which is preliminary data.</text>
</comment>
<dbReference type="AlphaFoldDB" id="A0AAD3SCX7"/>
<evidence type="ECO:0000313" key="2">
    <source>
        <dbReference type="Proteomes" id="UP001279734"/>
    </source>
</evidence>
<proteinExistence type="predicted"/>
<reference evidence="1" key="1">
    <citation type="submission" date="2023-05" db="EMBL/GenBank/DDBJ databases">
        <title>Nepenthes gracilis genome sequencing.</title>
        <authorList>
            <person name="Fukushima K."/>
        </authorList>
    </citation>
    <scope>NUCLEOTIDE SEQUENCE</scope>
    <source>
        <strain evidence="1">SING2019-196</strain>
    </source>
</reference>
<name>A0AAD3SCX7_NEPGR</name>
<dbReference type="EMBL" id="BSYO01000008">
    <property type="protein sequence ID" value="GMH08342.1"/>
    <property type="molecule type" value="Genomic_DNA"/>
</dbReference>